<protein>
    <submittedName>
        <fullName evidence="1">Uncharacterized protein</fullName>
    </submittedName>
</protein>
<dbReference type="Proteomes" id="UP001058003">
    <property type="component" value="Chromosome"/>
</dbReference>
<accession>A0A9Q9I8F5</accession>
<name>A0A9Q9I8F5_9ACTN</name>
<evidence type="ECO:0000313" key="2">
    <source>
        <dbReference type="Proteomes" id="UP001058003"/>
    </source>
</evidence>
<evidence type="ECO:0000313" key="1">
    <source>
        <dbReference type="EMBL" id="UWZ51674.1"/>
    </source>
</evidence>
<gene>
    <name evidence="1" type="ORF">Daura_33710</name>
</gene>
<dbReference type="AlphaFoldDB" id="A0A9Q9I8F5"/>
<sequence>MKTTWRPFEAHGTLSEETRERLPDSVYAFPEHRKLPLTDAKHVRNAVARFDQVRGVNDADRDLAFANLAKAAEHYQVELSESSWHELGRTPH</sequence>
<keyword evidence="2" id="KW-1185">Reference proteome</keyword>
<reference evidence="1" key="1">
    <citation type="submission" date="2021-04" db="EMBL/GenBank/DDBJ databases">
        <title>Dactylosporangium aurantiacum NRRL B-8018 full assembly.</title>
        <authorList>
            <person name="Hartkoorn R.C."/>
            <person name="Beaudoing E."/>
            <person name="Hot D."/>
        </authorList>
    </citation>
    <scope>NUCLEOTIDE SEQUENCE</scope>
    <source>
        <strain evidence="1">NRRL B-8018</strain>
    </source>
</reference>
<proteinExistence type="predicted"/>
<dbReference type="KEGG" id="daur:Daura_33710"/>
<dbReference type="RefSeq" id="WP_033359068.1">
    <property type="nucleotide sequence ID" value="NZ_CP073767.1"/>
</dbReference>
<dbReference type="EMBL" id="CP073767">
    <property type="protein sequence ID" value="UWZ51674.1"/>
    <property type="molecule type" value="Genomic_DNA"/>
</dbReference>
<organism evidence="1 2">
    <name type="scientific">Dactylosporangium aurantiacum</name>
    <dbReference type="NCBI Taxonomy" id="35754"/>
    <lineage>
        <taxon>Bacteria</taxon>
        <taxon>Bacillati</taxon>
        <taxon>Actinomycetota</taxon>
        <taxon>Actinomycetes</taxon>
        <taxon>Micromonosporales</taxon>
        <taxon>Micromonosporaceae</taxon>
        <taxon>Dactylosporangium</taxon>
    </lineage>
</organism>
<dbReference type="Pfam" id="PF20223">
    <property type="entry name" value="DUF6582"/>
    <property type="match status" value="1"/>
</dbReference>
<dbReference type="InterPro" id="IPR046489">
    <property type="entry name" value="DUF6582"/>
</dbReference>
<dbReference type="OrthoDB" id="4870048at2"/>